<dbReference type="EMBL" id="KE504268">
    <property type="protein sequence ID" value="EPS93562.1"/>
    <property type="molecule type" value="Genomic_DNA"/>
</dbReference>
<dbReference type="SUPFAM" id="SSF56219">
    <property type="entry name" value="DNase I-like"/>
    <property type="match status" value="1"/>
</dbReference>
<dbReference type="AlphaFoldDB" id="S8DLD7"/>
<accession>S8DLD7</accession>
<sequence length="315" mass="35279">MATVHELYGRRLRVLNSADPSNPTAARGVAIVLNRELVDTLELRVTEIIKGRAIMVKMNWHAGSTLTILNVYAPNLPSENEAFWYLLNEKLATGRQGRPDVLAGDFNLVEEAIDRLPTKRSPDAPLTALKSLTNVLSMNDGWRLTNPTTKDYSFPQRGGPTRSRIDRIYASNDLFPRSLVWDITTTGVPTDHCLVTAQLTAAQSPHIGRGRWSMPVQLLSDQTFLRQVTIRGEAILREAKSSSEQGARSASNNPQMALKQFKDEVRNIARKRLRTKVPKLKKEIKELTNARATLQRRRSFATDTQAQAEASVLQE</sequence>
<feature type="compositionally biased region" description="Polar residues" evidence="1">
    <location>
        <begin position="301"/>
        <end position="315"/>
    </location>
</feature>
<feature type="region of interest" description="Disordered" evidence="1">
    <location>
        <begin position="239"/>
        <end position="258"/>
    </location>
</feature>
<gene>
    <name evidence="3" type="ORF">FOMPIDRAFT_57027</name>
</gene>
<dbReference type="InterPro" id="IPR036691">
    <property type="entry name" value="Endo/exonu/phosph_ase_sf"/>
</dbReference>
<dbReference type="Pfam" id="PF03372">
    <property type="entry name" value="Exo_endo_phos"/>
    <property type="match status" value="1"/>
</dbReference>
<dbReference type="GO" id="GO:0003824">
    <property type="term" value="F:catalytic activity"/>
    <property type="evidence" value="ECO:0007669"/>
    <property type="project" value="InterPro"/>
</dbReference>
<organism evidence="3 4">
    <name type="scientific">Fomitopsis schrenkii</name>
    <name type="common">Brown rot fungus</name>
    <dbReference type="NCBI Taxonomy" id="2126942"/>
    <lineage>
        <taxon>Eukaryota</taxon>
        <taxon>Fungi</taxon>
        <taxon>Dikarya</taxon>
        <taxon>Basidiomycota</taxon>
        <taxon>Agaricomycotina</taxon>
        <taxon>Agaricomycetes</taxon>
        <taxon>Polyporales</taxon>
        <taxon>Fomitopsis</taxon>
    </lineage>
</organism>
<dbReference type="eggNOG" id="ENOG502SMUP">
    <property type="taxonomic scope" value="Eukaryota"/>
</dbReference>
<dbReference type="InParanoid" id="S8DLD7"/>
<dbReference type="Proteomes" id="UP000015241">
    <property type="component" value="Unassembled WGS sequence"/>
</dbReference>
<dbReference type="InterPro" id="IPR005135">
    <property type="entry name" value="Endo/exonuclease/phosphatase"/>
</dbReference>
<evidence type="ECO:0000313" key="3">
    <source>
        <dbReference type="EMBL" id="EPS93562.1"/>
    </source>
</evidence>
<feature type="domain" description="Endonuclease/exonuclease/phosphatase" evidence="2">
    <location>
        <begin position="22"/>
        <end position="192"/>
    </location>
</feature>
<dbReference type="Gene3D" id="3.60.10.10">
    <property type="entry name" value="Endonuclease/exonuclease/phosphatase"/>
    <property type="match status" value="1"/>
</dbReference>
<evidence type="ECO:0000256" key="1">
    <source>
        <dbReference type="SAM" id="MobiDB-lite"/>
    </source>
</evidence>
<dbReference type="STRING" id="743788.S8DLD7"/>
<reference evidence="3 4" key="1">
    <citation type="journal article" date="2012" name="Science">
        <title>The Paleozoic origin of enzymatic lignin decomposition reconstructed from 31 fungal genomes.</title>
        <authorList>
            <person name="Floudas D."/>
            <person name="Binder M."/>
            <person name="Riley R."/>
            <person name="Barry K."/>
            <person name="Blanchette R.A."/>
            <person name="Henrissat B."/>
            <person name="Martinez A.T."/>
            <person name="Otillar R."/>
            <person name="Spatafora J.W."/>
            <person name="Yadav J.S."/>
            <person name="Aerts A."/>
            <person name="Benoit I."/>
            <person name="Boyd A."/>
            <person name="Carlson A."/>
            <person name="Copeland A."/>
            <person name="Coutinho P.M."/>
            <person name="de Vries R.P."/>
            <person name="Ferreira P."/>
            <person name="Findley K."/>
            <person name="Foster B."/>
            <person name="Gaskell J."/>
            <person name="Glotzer D."/>
            <person name="Gorecki P."/>
            <person name="Heitman J."/>
            <person name="Hesse C."/>
            <person name="Hori C."/>
            <person name="Igarashi K."/>
            <person name="Jurgens J.A."/>
            <person name="Kallen N."/>
            <person name="Kersten P."/>
            <person name="Kohler A."/>
            <person name="Kuees U."/>
            <person name="Kumar T.K.A."/>
            <person name="Kuo A."/>
            <person name="LaButti K."/>
            <person name="Larrondo L.F."/>
            <person name="Lindquist E."/>
            <person name="Ling A."/>
            <person name="Lombard V."/>
            <person name="Lucas S."/>
            <person name="Lundell T."/>
            <person name="Martin R."/>
            <person name="McLaughlin D.J."/>
            <person name="Morgenstern I."/>
            <person name="Morin E."/>
            <person name="Murat C."/>
            <person name="Nagy L.G."/>
            <person name="Nolan M."/>
            <person name="Ohm R.A."/>
            <person name="Patyshakuliyeva A."/>
            <person name="Rokas A."/>
            <person name="Ruiz-Duenas F.J."/>
            <person name="Sabat G."/>
            <person name="Salamov A."/>
            <person name="Samejima M."/>
            <person name="Schmutz J."/>
            <person name="Slot J.C."/>
            <person name="St John F."/>
            <person name="Stenlid J."/>
            <person name="Sun H."/>
            <person name="Sun S."/>
            <person name="Syed K."/>
            <person name="Tsang A."/>
            <person name="Wiebenga A."/>
            <person name="Young D."/>
            <person name="Pisabarro A."/>
            <person name="Eastwood D.C."/>
            <person name="Martin F."/>
            <person name="Cullen D."/>
            <person name="Grigoriev I.V."/>
            <person name="Hibbett D.S."/>
        </authorList>
    </citation>
    <scope>NUCLEOTIDE SEQUENCE</scope>
    <source>
        <strain evidence="4">FP-58527</strain>
    </source>
</reference>
<name>S8DLD7_FOMSC</name>
<feature type="region of interest" description="Disordered" evidence="1">
    <location>
        <begin position="295"/>
        <end position="315"/>
    </location>
</feature>
<proteinExistence type="predicted"/>
<protein>
    <recommendedName>
        <fullName evidence="2">Endonuclease/exonuclease/phosphatase domain-containing protein</fullName>
    </recommendedName>
</protein>
<feature type="compositionally biased region" description="Polar residues" evidence="1">
    <location>
        <begin position="242"/>
        <end position="255"/>
    </location>
</feature>
<evidence type="ECO:0000313" key="4">
    <source>
        <dbReference type="Proteomes" id="UP000015241"/>
    </source>
</evidence>
<keyword evidence="4" id="KW-1185">Reference proteome</keyword>
<dbReference type="HOGENOM" id="CLU_049840_0_0_1"/>
<evidence type="ECO:0000259" key="2">
    <source>
        <dbReference type="Pfam" id="PF03372"/>
    </source>
</evidence>
<dbReference type="OrthoDB" id="2743777at2759"/>
<feature type="non-terminal residue" evidence="3">
    <location>
        <position position="315"/>
    </location>
</feature>